<name>A0A5F1YYZ0_9LEPT</name>
<dbReference type="EMBL" id="RQFA01000048">
    <property type="protein sequence ID" value="TGK32629.1"/>
    <property type="molecule type" value="Genomic_DNA"/>
</dbReference>
<accession>A0A5F1YYZ0</accession>
<evidence type="ECO:0000313" key="2">
    <source>
        <dbReference type="Proteomes" id="UP000298277"/>
    </source>
</evidence>
<protein>
    <submittedName>
        <fullName evidence="1">Uncharacterized protein</fullName>
    </submittedName>
</protein>
<dbReference type="AlphaFoldDB" id="A0A5F1YYZ0"/>
<dbReference type="OrthoDB" id="346130at2"/>
<keyword evidence="2" id="KW-1185">Reference proteome</keyword>
<evidence type="ECO:0000313" key="1">
    <source>
        <dbReference type="EMBL" id="TGK32629.1"/>
    </source>
</evidence>
<dbReference type="Proteomes" id="UP000298277">
    <property type="component" value="Unassembled WGS sequence"/>
</dbReference>
<comment type="caution">
    <text evidence="1">The sequence shown here is derived from an EMBL/GenBank/DDBJ whole genome shotgun (WGS) entry which is preliminary data.</text>
</comment>
<proteinExistence type="predicted"/>
<dbReference type="RefSeq" id="WP_135591409.1">
    <property type="nucleotide sequence ID" value="NZ_RQEZ01000030.1"/>
</dbReference>
<gene>
    <name evidence="1" type="ORF">EHQ17_11680</name>
</gene>
<sequence>MLTQIKQRSVVTTLEKSKVVPYSVRIFLSLLIGFFSSTNCNQSGGNQSELLSSVLFLLGSRSGFQLNTTLKDSNSINSAQSFSLPNQVGFGGQAAAISNDNVQGLFINYLEATAFDYRPDEEEQESVKEYGVNAPDWSYWLVVPPPGFFPSTEVYESAMNNVLKIGGEIHPDWYRLGGISGKRDFEIDAFSLTIDAPGLVYNDEYFGVTWGPDSTALNGKHPLFKYEQWSDAPIHTAKLDFPGFHSLQDVPGNTFLTDASITVIFIRNDVLTAPAQIQLTEESYIHPGNYLNVGYKSRTLTDSENDFVLSMLRQSYPLTYRTNILLIPFDGPITIVFEGETNLEQKRFLWKETDIQIGFDLSNIIDTDPTKSSLENLSFMMKGDTNNVPFGMNMKVVRKEIGISK</sequence>
<reference evidence="1" key="1">
    <citation type="journal article" date="2019" name="PLoS Negl. Trop. Dis.">
        <title>Revisiting the worldwide diversity of Leptospira species in the environment.</title>
        <authorList>
            <person name="Vincent A.T."/>
            <person name="Schiettekatte O."/>
            <person name="Bourhy P."/>
            <person name="Veyrier F.J."/>
            <person name="Picardeau M."/>
        </authorList>
    </citation>
    <scope>NUCLEOTIDE SEQUENCE [LARGE SCALE GENOMIC DNA]</scope>
    <source>
        <strain evidence="1">201800299</strain>
    </source>
</reference>
<organism evidence="1 2">
    <name type="scientific">Leptospira gomenensis</name>
    <dbReference type="NCBI Taxonomy" id="2484974"/>
    <lineage>
        <taxon>Bacteria</taxon>
        <taxon>Pseudomonadati</taxon>
        <taxon>Spirochaetota</taxon>
        <taxon>Spirochaetia</taxon>
        <taxon>Leptospirales</taxon>
        <taxon>Leptospiraceae</taxon>
        <taxon>Leptospira</taxon>
    </lineage>
</organism>